<comment type="caution">
    <text evidence="3">The sequence shown here is derived from an EMBL/GenBank/DDBJ whole genome shotgun (WGS) entry which is preliminary data.</text>
</comment>
<reference evidence="3" key="1">
    <citation type="journal article" date="2022" name="bioRxiv">
        <title>Sequencing and chromosome-scale assembly of the giantPleurodeles waltlgenome.</title>
        <authorList>
            <person name="Brown T."/>
            <person name="Elewa A."/>
            <person name="Iarovenko S."/>
            <person name="Subramanian E."/>
            <person name="Araus A.J."/>
            <person name="Petzold A."/>
            <person name="Susuki M."/>
            <person name="Suzuki K.-i.T."/>
            <person name="Hayashi T."/>
            <person name="Toyoda A."/>
            <person name="Oliveira C."/>
            <person name="Osipova E."/>
            <person name="Leigh N.D."/>
            <person name="Simon A."/>
            <person name="Yun M.H."/>
        </authorList>
    </citation>
    <scope>NUCLEOTIDE SEQUENCE</scope>
    <source>
        <strain evidence="3">20211129_DDA</strain>
        <tissue evidence="3">Liver</tissue>
    </source>
</reference>
<feature type="compositionally biased region" description="Basic and acidic residues" evidence="2">
    <location>
        <begin position="162"/>
        <end position="172"/>
    </location>
</feature>
<accession>A0AAV7WSU8</accession>
<evidence type="ECO:0000313" key="4">
    <source>
        <dbReference type="Proteomes" id="UP001066276"/>
    </source>
</evidence>
<evidence type="ECO:0000256" key="1">
    <source>
        <dbReference type="SAM" id="Coils"/>
    </source>
</evidence>
<dbReference type="Proteomes" id="UP001066276">
    <property type="component" value="Chromosome 1_1"/>
</dbReference>
<dbReference type="AlphaFoldDB" id="A0AAV7WSU8"/>
<protein>
    <submittedName>
        <fullName evidence="3">Uncharacterized protein</fullName>
    </submittedName>
</protein>
<keyword evidence="4" id="KW-1185">Reference proteome</keyword>
<dbReference type="EMBL" id="JANPWB010000001">
    <property type="protein sequence ID" value="KAJ1216253.1"/>
    <property type="molecule type" value="Genomic_DNA"/>
</dbReference>
<name>A0AAV7WSU8_PLEWA</name>
<organism evidence="3 4">
    <name type="scientific">Pleurodeles waltl</name>
    <name type="common">Iberian ribbed newt</name>
    <dbReference type="NCBI Taxonomy" id="8319"/>
    <lineage>
        <taxon>Eukaryota</taxon>
        <taxon>Metazoa</taxon>
        <taxon>Chordata</taxon>
        <taxon>Craniata</taxon>
        <taxon>Vertebrata</taxon>
        <taxon>Euteleostomi</taxon>
        <taxon>Amphibia</taxon>
        <taxon>Batrachia</taxon>
        <taxon>Caudata</taxon>
        <taxon>Salamandroidea</taxon>
        <taxon>Salamandridae</taxon>
        <taxon>Pleurodelinae</taxon>
        <taxon>Pleurodeles</taxon>
    </lineage>
</organism>
<evidence type="ECO:0000256" key="2">
    <source>
        <dbReference type="SAM" id="MobiDB-lite"/>
    </source>
</evidence>
<evidence type="ECO:0000313" key="3">
    <source>
        <dbReference type="EMBL" id="KAJ1216253.1"/>
    </source>
</evidence>
<proteinExistence type="predicted"/>
<feature type="coiled-coil region" evidence="1">
    <location>
        <begin position="25"/>
        <end position="79"/>
    </location>
</feature>
<feature type="region of interest" description="Disordered" evidence="2">
    <location>
        <begin position="151"/>
        <end position="180"/>
    </location>
</feature>
<sequence length="180" mass="21089">MDPDLLEQWRSYTADCSVKLMGTLIDQAKRRMEEQIQIIDELMKEREKVGNTQEIQQLLTKMEERIKKKEDEIKMRKAHKFNRDKKDYELGRIYTFACENNTLRVQDKINPVEDTNQQVTSVNESSDLSSSADEAANLLDFHGEMRLMQMVMPQSSRHRGRDRGGTRREGGRGRNNKHQS</sequence>
<gene>
    <name evidence="3" type="ORF">NDU88_003857</name>
</gene>
<keyword evidence="1" id="KW-0175">Coiled coil</keyword>